<accession>A0A9D1AD09</accession>
<dbReference type="Gene3D" id="3.40.630.30">
    <property type="match status" value="1"/>
</dbReference>
<gene>
    <name evidence="2" type="ORF">IAB31_07310</name>
</gene>
<dbReference type="GO" id="GO:0016747">
    <property type="term" value="F:acyltransferase activity, transferring groups other than amino-acyl groups"/>
    <property type="evidence" value="ECO:0007669"/>
    <property type="project" value="InterPro"/>
</dbReference>
<comment type="caution">
    <text evidence="2">The sequence shown here is derived from an EMBL/GenBank/DDBJ whole genome shotgun (WGS) entry which is preliminary data.</text>
</comment>
<dbReference type="InterPro" id="IPR000182">
    <property type="entry name" value="GNAT_dom"/>
</dbReference>
<evidence type="ECO:0000313" key="2">
    <source>
        <dbReference type="EMBL" id="HIR13714.1"/>
    </source>
</evidence>
<evidence type="ECO:0000259" key="1">
    <source>
        <dbReference type="PROSITE" id="PS51186"/>
    </source>
</evidence>
<reference evidence="2" key="2">
    <citation type="journal article" date="2021" name="PeerJ">
        <title>Extensive microbial diversity within the chicken gut microbiome revealed by metagenomics and culture.</title>
        <authorList>
            <person name="Gilroy R."/>
            <person name="Ravi A."/>
            <person name="Getino M."/>
            <person name="Pursley I."/>
            <person name="Horton D.L."/>
            <person name="Alikhan N.F."/>
            <person name="Baker D."/>
            <person name="Gharbi K."/>
            <person name="Hall N."/>
            <person name="Watson M."/>
            <person name="Adriaenssens E.M."/>
            <person name="Foster-Nyarko E."/>
            <person name="Jarju S."/>
            <person name="Secka A."/>
            <person name="Antonio M."/>
            <person name="Oren A."/>
            <person name="Chaudhuri R.R."/>
            <person name="La Ragione R."/>
            <person name="Hildebrand F."/>
            <person name="Pallen M.J."/>
        </authorList>
    </citation>
    <scope>NUCLEOTIDE SEQUENCE</scope>
    <source>
        <strain evidence="2">ChiSjej4B22-8148</strain>
    </source>
</reference>
<dbReference type="InterPro" id="IPR016181">
    <property type="entry name" value="Acyl_CoA_acyltransferase"/>
</dbReference>
<dbReference type="PROSITE" id="PS51186">
    <property type="entry name" value="GNAT"/>
    <property type="match status" value="1"/>
</dbReference>
<evidence type="ECO:0000313" key="3">
    <source>
        <dbReference type="Proteomes" id="UP000886757"/>
    </source>
</evidence>
<organism evidence="2 3">
    <name type="scientific">Candidatus Choladousia intestinavium</name>
    <dbReference type="NCBI Taxonomy" id="2840727"/>
    <lineage>
        <taxon>Bacteria</taxon>
        <taxon>Bacillati</taxon>
        <taxon>Bacillota</taxon>
        <taxon>Clostridia</taxon>
        <taxon>Lachnospirales</taxon>
        <taxon>Lachnospiraceae</taxon>
        <taxon>Lachnospiraceae incertae sedis</taxon>
        <taxon>Candidatus Choladousia</taxon>
    </lineage>
</organism>
<sequence length="160" mass="18344">MSIRKTQPEDLKRVLELYAIARDFMKKTGNPNQWGDSHPAESLIRQDIARGEGYVIEAEGEIEAAFMFRIGEDPTYRVIEDGEWIKEGPYGVIHRMASSGRKKGMTAECIQWCFDQCGNLRCDTHQDNKVMQHVLEKNGFSRCGIIYLENGDPRIAYQKV</sequence>
<protein>
    <submittedName>
        <fullName evidence="2">GNAT family N-acetyltransferase</fullName>
    </submittedName>
</protein>
<reference evidence="2" key="1">
    <citation type="submission" date="2020-10" db="EMBL/GenBank/DDBJ databases">
        <authorList>
            <person name="Gilroy R."/>
        </authorList>
    </citation>
    <scope>NUCLEOTIDE SEQUENCE</scope>
    <source>
        <strain evidence="2">ChiSjej4B22-8148</strain>
    </source>
</reference>
<name>A0A9D1AD09_9FIRM</name>
<dbReference type="SUPFAM" id="SSF55729">
    <property type="entry name" value="Acyl-CoA N-acyltransferases (Nat)"/>
    <property type="match status" value="1"/>
</dbReference>
<dbReference type="AlphaFoldDB" id="A0A9D1AD09"/>
<feature type="domain" description="N-acetyltransferase" evidence="1">
    <location>
        <begin position="1"/>
        <end position="160"/>
    </location>
</feature>
<proteinExistence type="predicted"/>
<dbReference type="EMBL" id="DVGK01000081">
    <property type="protein sequence ID" value="HIR13714.1"/>
    <property type="molecule type" value="Genomic_DNA"/>
</dbReference>
<dbReference type="Proteomes" id="UP000886757">
    <property type="component" value="Unassembled WGS sequence"/>
</dbReference>